<keyword evidence="5" id="KW-0732">Signal</keyword>
<comment type="function">
    <text evidence="1">May be involved in the biogenesis of curli organelles.</text>
</comment>
<dbReference type="RefSeq" id="WP_182807932.1">
    <property type="nucleotide sequence ID" value="NZ_JACJFM010000005.1"/>
</dbReference>
<reference evidence="9 10" key="1">
    <citation type="submission" date="2020-08" db="EMBL/GenBank/DDBJ databases">
        <title>Oceanospirillum sp. nov. isolated from marine sediment.</title>
        <authorList>
            <person name="Ji X."/>
        </authorList>
    </citation>
    <scope>NUCLEOTIDE SEQUENCE [LARGE SCALE GENOMIC DNA]</scope>
    <source>
        <strain evidence="9 10">D5</strain>
    </source>
</reference>
<organism evidence="9 10">
    <name type="scientific">Oceanospirillum sediminis</name>
    <dbReference type="NCBI Taxonomy" id="2760088"/>
    <lineage>
        <taxon>Bacteria</taxon>
        <taxon>Pseudomonadati</taxon>
        <taxon>Pseudomonadota</taxon>
        <taxon>Gammaproteobacteria</taxon>
        <taxon>Oceanospirillales</taxon>
        <taxon>Oceanospirillaceae</taxon>
        <taxon>Oceanospirillum</taxon>
    </lineage>
</organism>
<dbReference type="EMBL" id="JACJFM010000005">
    <property type="protein sequence ID" value="MBB1486151.1"/>
    <property type="molecule type" value="Genomic_DNA"/>
</dbReference>
<dbReference type="AlphaFoldDB" id="A0A839IMM7"/>
<keyword evidence="7" id="KW-0564">Palmitate</keyword>
<keyword evidence="10" id="KW-1185">Reference proteome</keyword>
<dbReference type="Gene3D" id="3.40.50.10610">
    <property type="entry name" value="ABC-type transport auxiliary lipoprotein component"/>
    <property type="match status" value="1"/>
</dbReference>
<evidence type="ECO:0000256" key="7">
    <source>
        <dbReference type="ARBA" id="ARBA00023139"/>
    </source>
</evidence>
<evidence type="ECO:0000256" key="3">
    <source>
        <dbReference type="ARBA" id="ARBA00014028"/>
    </source>
</evidence>
<keyword evidence="8" id="KW-0449">Lipoprotein</keyword>
<dbReference type="PANTHER" id="PTHR41164">
    <property type="entry name" value="CURLI PRODUCTION ASSEMBLY/TRANSPORT COMPONENT CSGG"/>
    <property type="match status" value="1"/>
</dbReference>
<evidence type="ECO:0000256" key="4">
    <source>
        <dbReference type="ARBA" id="ARBA00022475"/>
    </source>
</evidence>
<gene>
    <name evidence="9" type="ORF">H4O21_05980</name>
</gene>
<sequence length="286" mass="31339">MLKMLSTTIILILTTITGGCTTLPEKKDLAGAGELKAALTPRASSYEELISLPPPKGKLVVAVYNFRDQTGQYKPAPASTFSTAVSQGGTAMLNQALDESGWFITLERESLQNLLTERKISRASLEKQQGQSADIPPLLVANLLLEGGITAYDTNIQTGGAGARYFGIGTSEQYRTDQVTVNLRAVDIRTGRILNTVSTTKTIFSQEVKADVFRFIEFKRLLEMEAGYTRNEPAQLCLMSAIETAVIHLITQGIRKKHWALSDASTIQHPVIKSYLNEEIVVMDID</sequence>
<keyword evidence="6" id="KW-0472">Membrane</keyword>
<comment type="similarity">
    <text evidence="2">Belongs to the CsgG family.</text>
</comment>
<evidence type="ECO:0000256" key="8">
    <source>
        <dbReference type="ARBA" id="ARBA00023288"/>
    </source>
</evidence>
<comment type="caution">
    <text evidence="9">The sequence shown here is derived from an EMBL/GenBank/DDBJ whole genome shotgun (WGS) entry which is preliminary data.</text>
</comment>
<dbReference type="Proteomes" id="UP000565262">
    <property type="component" value="Unassembled WGS sequence"/>
</dbReference>
<dbReference type="PROSITE" id="PS51257">
    <property type="entry name" value="PROKAR_LIPOPROTEIN"/>
    <property type="match status" value="1"/>
</dbReference>
<keyword evidence="4" id="KW-1003">Cell membrane</keyword>
<protein>
    <recommendedName>
        <fullName evidence="3">Curli production assembly/transport component CsgG</fullName>
    </recommendedName>
</protein>
<evidence type="ECO:0000256" key="2">
    <source>
        <dbReference type="ARBA" id="ARBA00008899"/>
    </source>
</evidence>
<evidence type="ECO:0000256" key="5">
    <source>
        <dbReference type="ARBA" id="ARBA00022729"/>
    </source>
</evidence>
<accession>A0A839IMM7</accession>
<proteinExistence type="inferred from homology"/>
<evidence type="ECO:0000256" key="1">
    <source>
        <dbReference type="ARBA" id="ARBA00003989"/>
    </source>
</evidence>
<dbReference type="InterPro" id="IPR005534">
    <property type="entry name" value="Curli_assmbl/transp-comp_CsgG"/>
</dbReference>
<dbReference type="PANTHER" id="PTHR41164:SF1">
    <property type="entry name" value="CURLI PRODUCTION ASSEMBLY_TRANSPORT COMPONENT CSGG"/>
    <property type="match status" value="1"/>
</dbReference>
<evidence type="ECO:0000256" key="6">
    <source>
        <dbReference type="ARBA" id="ARBA00023136"/>
    </source>
</evidence>
<dbReference type="GO" id="GO:0030288">
    <property type="term" value="C:outer membrane-bounded periplasmic space"/>
    <property type="evidence" value="ECO:0007669"/>
    <property type="project" value="InterPro"/>
</dbReference>
<dbReference type="Pfam" id="PF03783">
    <property type="entry name" value="CsgG"/>
    <property type="match status" value="1"/>
</dbReference>
<evidence type="ECO:0000313" key="9">
    <source>
        <dbReference type="EMBL" id="MBB1486151.1"/>
    </source>
</evidence>
<name>A0A839IMM7_9GAMM</name>
<evidence type="ECO:0000313" key="10">
    <source>
        <dbReference type="Proteomes" id="UP000565262"/>
    </source>
</evidence>